<sequence>MKYSCNDKMSDMICNHYTLLQVMSRFGIPLGFGDATIKDVCQANGVDCGTFLAVANLMLQPDEYVYDSHSHLSLPALMDYLKRSHHFFLDFRLPGIRGKLIRYVEQSGHRDVVPFILHFFDNYVEEVYTHMGYEDCQIFTYVEQLLEGQYTGAYSISDYAERHEQNDEKLAELKNILIKYLPPVVDEYESGALLFDLFSCIEDLDAHGHVEDLIFVPAVRNLEKSVGR</sequence>
<evidence type="ECO:0000313" key="2">
    <source>
        <dbReference type="EMBL" id="EJX10652.1"/>
    </source>
</evidence>
<feature type="domain" description="Hemerythrin-like" evidence="1">
    <location>
        <begin position="111"/>
        <end position="218"/>
    </location>
</feature>
<protein>
    <submittedName>
        <fullName evidence="2">Hemerythrin HHE cation binding domain-containing protein</fullName>
    </submittedName>
</protein>
<name>J9GQN5_9ZZZZ</name>
<evidence type="ECO:0000259" key="1">
    <source>
        <dbReference type="Pfam" id="PF01814"/>
    </source>
</evidence>
<gene>
    <name evidence="2" type="ORF">EVA_00775</name>
</gene>
<dbReference type="Pfam" id="PF01814">
    <property type="entry name" value="Hemerythrin"/>
    <property type="match status" value="1"/>
</dbReference>
<dbReference type="AlphaFoldDB" id="J9GQN5"/>
<dbReference type="EMBL" id="AMCI01000139">
    <property type="protein sequence ID" value="EJX10652.1"/>
    <property type="molecule type" value="Genomic_DNA"/>
</dbReference>
<proteinExistence type="predicted"/>
<organism evidence="2">
    <name type="scientific">gut metagenome</name>
    <dbReference type="NCBI Taxonomy" id="749906"/>
    <lineage>
        <taxon>unclassified sequences</taxon>
        <taxon>metagenomes</taxon>
        <taxon>organismal metagenomes</taxon>
    </lineage>
</organism>
<dbReference type="InterPro" id="IPR012312">
    <property type="entry name" value="Hemerythrin-like"/>
</dbReference>
<reference evidence="2" key="1">
    <citation type="journal article" date="2012" name="PLoS ONE">
        <title>Gene sets for utilization of primary and secondary nutrition supplies in the distal gut of endangered iberian lynx.</title>
        <authorList>
            <person name="Alcaide M."/>
            <person name="Messina E."/>
            <person name="Richter M."/>
            <person name="Bargiela R."/>
            <person name="Peplies J."/>
            <person name="Huws S.A."/>
            <person name="Newbold C.J."/>
            <person name="Golyshin P.N."/>
            <person name="Simon M.A."/>
            <person name="Lopez G."/>
            <person name="Yakimov M.M."/>
            <person name="Ferrer M."/>
        </authorList>
    </citation>
    <scope>NUCLEOTIDE SEQUENCE</scope>
</reference>
<accession>J9GQN5</accession>
<comment type="caution">
    <text evidence="2">The sequence shown here is derived from an EMBL/GenBank/DDBJ whole genome shotgun (WGS) entry which is preliminary data.</text>
</comment>